<protein>
    <submittedName>
        <fullName evidence="2">Uncharacterized protein</fullName>
    </submittedName>
</protein>
<gene>
    <name evidence="2" type="ORF">CVT25_012777</name>
</gene>
<comment type="caution">
    <text evidence="2">The sequence shown here is derived from an EMBL/GenBank/DDBJ whole genome shotgun (WGS) entry which is preliminary data.</text>
</comment>
<evidence type="ECO:0000313" key="2">
    <source>
        <dbReference type="EMBL" id="PPQ93988.1"/>
    </source>
</evidence>
<feature type="transmembrane region" description="Helical" evidence="1">
    <location>
        <begin position="66"/>
        <end position="86"/>
    </location>
</feature>
<keyword evidence="3" id="KW-1185">Reference proteome</keyword>
<evidence type="ECO:0000256" key="1">
    <source>
        <dbReference type="SAM" id="Phobius"/>
    </source>
</evidence>
<reference evidence="2 3" key="1">
    <citation type="journal article" date="2018" name="Evol. Lett.">
        <title>Horizontal gene cluster transfer increased hallucinogenic mushroom diversity.</title>
        <authorList>
            <person name="Reynolds H.T."/>
            <person name="Vijayakumar V."/>
            <person name="Gluck-Thaler E."/>
            <person name="Korotkin H.B."/>
            <person name="Matheny P.B."/>
            <person name="Slot J.C."/>
        </authorList>
    </citation>
    <scope>NUCLEOTIDE SEQUENCE [LARGE SCALE GENOMIC DNA]</scope>
    <source>
        <strain evidence="2 3">2631</strain>
    </source>
</reference>
<keyword evidence="1" id="KW-0812">Transmembrane</keyword>
<proteinExistence type="predicted"/>
<name>A0A409XTD3_PSICY</name>
<accession>A0A409XTD3</accession>
<evidence type="ECO:0000313" key="3">
    <source>
        <dbReference type="Proteomes" id="UP000283269"/>
    </source>
</evidence>
<organism evidence="2 3">
    <name type="scientific">Psilocybe cyanescens</name>
    <dbReference type="NCBI Taxonomy" id="93625"/>
    <lineage>
        <taxon>Eukaryota</taxon>
        <taxon>Fungi</taxon>
        <taxon>Dikarya</taxon>
        <taxon>Basidiomycota</taxon>
        <taxon>Agaricomycotina</taxon>
        <taxon>Agaricomycetes</taxon>
        <taxon>Agaricomycetidae</taxon>
        <taxon>Agaricales</taxon>
        <taxon>Agaricineae</taxon>
        <taxon>Strophariaceae</taxon>
        <taxon>Psilocybe</taxon>
    </lineage>
</organism>
<keyword evidence="1" id="KW-0472">Membrane</keyword>
<dbReference type="InParanoid" id="A0A409XTD3"/>
<dbReference type="Proteomes" id="UP000283269">
    <property type="component" value="Unassembled WGS sequence"/>
</dbReference>
<keyword evidence="1" id="KW-1133">Transmembrane helix</keyword>
<sequence length="94" mass="10797">MFHFRQKRYNYSLISHPPSSAIIEKTADCGSYRSLVVPNQAMTGKRYRSVVTNRNRRRCGRKPCQMYQNLLATVILSPLLSLSTIIEKEVDHGP</sequence>
<dbReference type="AlphaFoldDB" id="A0A409XTD3"/>
<dbReference type="EMBL" id="NHYD01000504">
    <property type="protein sequence ID" value="PPQ93988.1"/>
    <property type="molecule type" value="Genomic_DNA"/>
</dbReference>